<evidence type="ECO:0000313" key="2">
    <source>
        <dbReference type="EMBL" id="KAK3359492.1"/>
    </source>
</evidence>
<organism evidence="2 3">
    <name type="scientific">Lasiosphaeria hispida</name>
    <dbReference type="NCBI Taxonomy" id="260671"/>
    <lineage>
        <taxon>Eukaryota</taxon>
        <taxon>Fungi</taxon>
        <taxon>Dikarya</taxon>
        <taxon>Ascomycota</taxon>
        <taxon>Pezizomycotina</taxon>
        <taxon>Sordariomycetes</taxon>
        <taxon>Sordariomycetidae</taxon>
        <taxon>Sordariales</taxon>
        <taxon>Lasiosphaeriaceae</taxon>
        <taxon>Lasiosphaeria</taxon>
    </lineage>
</organism>
<accession>A0AAJ0HQP6</accession>
<protein>
    <submittedName>
        <fullName evidence="2">Uncharacterized protein</fullName>
    </submittedName>
</protein>
<comment type="caution">
    <text evidence="2">The sequence shown here is derived from an EMBL/GenBank/DDBJ whole genome shotgun (WGS) entry which is preliminary data.</text>
</comment>
<name>A0AAJ0HQP6_9PEZI</name>
<dbReference type="Proteomes" id="UP001275084">
    <property type="component" value="Unassembled WGS sequence"/>
</dbReference>
<feature type="region of interest" description="Disordered" evidence="1">
    <location>
        <begin position="1"/>
        <end position="24"/>
    </location>
</feature>
<keyword evidence="3" id="KW-1185">Reference proteome</keyword>
<evidence type="ECO:0000313" key="3">
    <source>
        <dbReference type="Proteomes" id="UP001275084"/>
    </source>
</evidence>
<gene>
    <name evidence="2" type="ORF">B0T25DRAFT_99869</name>
</gene>
<reference evidence="2" key="1">
    <citation type="journal article" date="2023" name="Mol. Phylogenet. Evol.">
        <title>Genome-scale phylogeny and comparative genomics of the fungal order Sordariales.</title>
        <authorList>
            <person name="Hensen N."/>
            <person name="Bonometti L."/>
            <person name="Westerberg I."/>
            <person name="Brannstrom I.O."/>
            <person name="Guillou S."/>
            <person name="Cros-Aarteil S."/>
            <person name="Calhoun S."/>
            <person name="Haridas S."/>
            <person name="Kuo A."/>
            <person name="Mondo S."/>
            <person name="Pangilinan J."/>
            <person name="Riley R."/>
            <person name="LaButti K."/>
            <person name="Andreopoulos B."/>
            <person name="Lipzen A."/>
            <person name="Chen C."/>
            <person name="Yan M."/>
            <person name="Daum C."/>
            <person name="Ng V."/>
            <person name="Clum A."/>
            <person name="Steindorff A."/>
            <person name="Ohm R.A."/>
            <person name="Martin F."/>
            <person name="Silar P."/>
            <person name="Natvig D.O."/>
            <person name="Lalanne C."/>
            <person name="Gautier V."/>
            <person name="Ament-Velasquez S.L."/>
            <person name="Kruys A."/>
            <person name="Hutchinson M.I."/>
            <person name="Powell A.J."/>
            <person name="Barry K."/>
            <person name="Miller A.N."/>
            <person name="Grigoriev I.V."/>
            <person name="Debuchy R."/>
            <person name="Gladieux P."/>
            <person name="Hiltunen Thoren M."/>
            <person name="Johannesson H."/>
        </authorList>
    </citation>
    <scope>NUCLEOTIDE SEQUENCE</scope>
    <source>
        <strain evidence="2">CBS 955.72</strain>
    </source>
</reference>
<dbReference type="AlphaFoldDB" id="A0AAJ0HQP6"/>
<dbReference type="EMBL" id="JAUIQD010000002">
    <property type="protein sequence ID" value="KAK3359492.1"/>
    <property type="molecule type" value="Genomic_DNA"/>
</dbReference>
<evidence type="ECO:0000256" key="1">
    <source>
        <dbReference type="SAM" id="MobiDB-lite"/>
    </source>
</evidence>
<sequence length="242" mass="27460">MPRTTIHSTPQRQRMQRQPEPSSPGTIRYFLRILSSSRHHLPPWALFFYCESNLGRDGCRELTLFHRGCQVQKSAAWLTALGWLGSAAEDTSACANNTGELPLSTTREDFLCAQWNRTGHWESSWGGNQRGREIKQERVVIVEEEEDKRQSGKDISPILHTPVRLYPHSPPDMSIFAWLRNLKALAASTGCRYASNFNTAPSQTTLRVGQSYRRAASIRREGSTWLRMAPGEWCETSLLGIE</sequence>
<proteinExistence type="predicted"/>
<reference evidence="2" key="2">
    <citation type="submission" date="2023-06" db="EMBL/GenBank/DDBJ databases">
        <authorList>
            <consortium name="Lawrence Berkeley National Laboratory"/>
            <person name="Haridas S."/>
            <person name="Hensen N."/>
            <person name="Bonometti L."/>
            <person name="Westerberg I."/>
            <person name="Brannstrom I.O."/>
            <person name="Guillou S."/>
            <person name="Cros-Aarteil S."/>
            <person name="Calhoun S."/>
            <person name="Kuo A."/>
            <person name="Mondo S."/>
            <person name="Pangilinan J."/>
            <person name="Riley R."/>
            <person name="Labutti K."/>
            <person name="Andreopoulos B."/>
            <person name="Lipzen A."/>
            <person name="Chen C."/>
            <person name="Yanf M."/>
            <person name="Daum C."/>
            <person name="Ng V."/>
            <person name="Clum A."/>
            <person name="Steindorff A."/>
            <person name="Ohm R."/>
            <person name="Martin F."/>
            <person name="Silar P."/>
            <person name="Natvig D."/>
            <person name="Lalanne C."/>
            <person name="Gautier V."/>
            <person name="Ament-Velasquez S.L."/>
            <person name="Kruys A."/>
            <person name="Hutchinson M.I."/>
            <person name="Powell A.J."/>
            <person name="Barry K."/>
            <person name="Miller A.N."/>
            <person name="Grigoriev I.V."/>
            <person name="Debuchy R."/>
            <person name="Gladieux P."/>
            <person name="Thoren M.H."/>
            <person name="Johannesson H."/>
        </authorList>
    </citation>
    <scope>NUCLEOTIDE SEQUENCE</scope>
    <source>
        <strain evidence="2">CBS 955.72</strain>
    </source>
</reference>
<feature type="compositionally biased region" description="Low complexity" evidence="1">
    <location>
        <begin position="8"/>
        <end position="24"/>
    </location>
</feature>